<comment type="caution">
    <text evidence="1">The sequence shown here is derived from an EMBL/GenBank/DDBJ whole genome shotgun (WGS) entry which is preliminary data.</text>
</comment>
<gene>
    <name evidence="1" type="ORF">APLA_LOCUS8603</name>
</gene>
<name>A0A8S1A435_ARCPL</name>
<accession>A0A8S1A435</accession>
<organism evidence="1 2">
    <name type="scientific">Arctia plantaginis</name>
    <name type="common">Wood tiger moth</name>
    <name type="synonym">Phalaena plantaginis</name>
    <dbReference type="NCBI Taxonomy" id="874455"/>
    <lineage>
        <taxon>Eukaryota</taxon>
        <taxon>Metazoa</taxon>
        <taxon>Ecdysozoa</taxon>
        <taxon>Arthropoda</taxon>
        <taxon>Hexapoda</taxon>
        <taxon>Insecta</taxon>
        <taxon>Pterygota</taxon>
        <taxon>Neoptera</taxon>
        <taxon>Endopterygota</taxon>
        <taxon>Lepidoptera</taxon>
        <taxon>Glossata</taxon>
        <taxon>Ditrysia</taxon>
        <taxon>Noctuoidea</taxon>
        <taxon>Erebidae</taxon>
        <taxon>Arctiinae</taxon>
        <taxon>Arctia</taxon>
    </lineage>
</organism>
<reference evidence="1 2" key="1">
    <citation type="submission" date="2020-04" db="EMBL/GenBank/DDBJ databases">
        <authorList>
            <person name="Wallbank WR R."/>
            <person name="Pardo Diaz C."/>
            <person name="Kozak K."/>
            <person name="Martin S."/>
            <person name="Jiggins C."/>
            <person name="Moest M."/>
            <person name="Warren A I."/>
            <person name="Byers J.R.P. K."/>
            <person name="Montejo-Kovacevich G."/>
            <person name="Yen C E."/>
        </authorList>
    </citation>
    <scope>NUCLEOTIDE SEQUENCE [LARGE SCALE GENOMIC DNA]</scope>
</reference>
<dbReference type="AlphaFoldDB" id="A0A8S1A435"/>
<dbReference type="OrthoDB" id="5771769at2759"/>
<sequence length="125" mass="14215">MEKETYTSQTSNKRLQEAIEADLQESDDNECYLAIIPHDPSALTDEEKDADEDMAACLIPPDVPGTIEVFMNREGSGDEDIVYDESDDELLLAKKKTTRSIYSEPKLAEMYPFILSSFSEYFRSQ</sequence>
<protein>
    <submittedName>
        <fullName evidence="1">Uncharacterized protein</fullName>
    </submittedName>
</protein>
<dbReference type="Proteomes" id="UP000494256">
    <property type="component" value="Unassembled WGS sequence"/>
</dbReference>
<proteinExistence type="predicted"/>
<dbReference type="EMBL" id="CADEBD010000308">
    <property type="protein sequence ID" value="CAB3239280.1"/>
    <property type="molecule type" value="Genomic_DNA"/>
</dbReference>
<evidence type="ECO:0000313" key="2">
    <source>
        <dbReference type="Proteomes" id="UP000494256"/>
    </source>
</evidence>
<evidence type="ECO:0000313" key="1">
    <source>
        <dbReference type="EMBL" id="CAB3239280.1"/>
    </source>
</evidence>